<protein>
    <submittedName>
        <fullName evidence="2">Uncharacterized protein</fullName>
    </submittedName>
</protein>
<keyword evidence="3" id="KW-1185">Reference proteome</keyword>
<organism evidence="2 3">
    <name type="scientific">Podospora appendiculata</name>
    <dbReference type="NCBI Taxonomy" id="314037"/>
    <lineage>
        <taxon>Eukaryota</taxon>
        <taxon>Fungi</taxon>
        <taxon>Dikarya</taxon>
        <taxon>Ascomycota</taxon>
        <taxon>Pezizomycotina</taxon>
        <taxon>Sordariomycetes</taxon>
        <taxon>Sordariomycetidae</taxon>
        <taxon>Sordariales</taxon>
        <taxon>Podosporaceae</taxon>
        <taxon>Podospora</taxon>
    </lineage>
</organism>
<reference evidence="2" key="1">
    <citation type="journal article" date="2023" name="Mol. Phylogenet. Evol.">
        <title>Genome-scale phylogeny and comparative genomics of the fungal order Sordariales.</title>
        <authorList>
            <person name="Hensen N."/>
            <person name="Bonometti L."/>
            <person name="Westerberg I."/>
            <person name="Brannstrom I.O."/>
            <person name="Guillou S."/>
            <person name="Cros-Aarteil S."/>
            <person name="Calhoun S."/>
            <person name="Haridas S."/>
            <person name="Kuo A."/>
            <person name="Mondo S."/>
            <person name="Pangilinan J."/>
            <person name="Riley R."/>
            <person name="LaButti K."/>
            <person name="Andreopoulos B."/>
            <person name="Lipzen A."/>
            <person name="Chen C."/>
            <person name="Yan M."/>
            <person name="Daum C."/>
            <person name="Ng V."/>
            <person name="Clum A."/>
            <person name="Steindorff A."/>
            <person name="Ohm R.A."/>
            <person name="Martin F."/>
            <person name="Silar P."/>
            <person name="Natvig D.O."/>
            <person name="Lalanne C."/>
            <person name="Gautier V."/>
            <person name="Ament-Velasquez S.L."/>
            <person name="Kruys A."/>
            <person name="Hutchinson M.I."/>
            <person name="Powell A.J."/>
            <person name="Barry K."/>
            <person name="Miller A.N."/>
            <person name="Grigoriev I.V."/>
            <person name="Debuchy R."/>
            <person name="Gladieux P."/>
            <person name="Hiltunen Thoren M."/>
            <person name="Johannesson H."/>
        </authorList>
    </citation>
    <scope>NUCLEOTIDE SEQUENCE</scope>
    <source>
        <strain evidence="2">CBS 314.62</strain>
    </source>
</reference>
<sequence>MRRTAHCAISRVPDLPNIGRLSLSFCELHRCPTYYGRDDDGFGDILLGPQFGHSSLSLTETVTEMQVGGVLGSRDWTMFFGAIPQTIEPRHLMVSDSGCVSTKRPQASESKFPTTGSASMQPEARDEAQLGGETRQIWKQAKASRVHWPVLGTTLNPDLPPLPAWSVPVTCRGDNHLTGCRNLGLPLRACHRRATPRSRNLTCWCQQQISRLAIGED</sequence>
<dbReference type="AlphaFoldDB" id="A0AAE0XJQ6"/>
<proteinExistence type="predicted"/>
<dbReference type="Proteomes" id="UP001270362">
    <property type="component" value="Unassembled WGS sequence"/>
</dbReference>
<dbReference type="EMBL" id="JAULSO010000001">
    <property type="protein sequence ID" value="KAK3694712.1"/>
    <property type="molecule type" value="Genomic_DNA"/>
</dbReference>
<evidence type="ECO:0000313" key="2">
    <source>
        <dbReference type="EMBL" id="KAK3694712.1"/>
    </source>
</evidence>
<evidence type="ECO:0000256" key="1">
    <source>
        <dbReference type="SAM" id="MobiDB-lite"/>
    </source>
</evidence>
<feature type="region of interest" description="Disordered" evidence="1">
    <location>
        <begin position="103"/>
        <end position="123"/>
    </location>
</feature>
<gene>
    <name evidence="2" type="ORF">B0T22DRAFT_79390</name>
</gene>
<name>A0AAE0XJQ6_9PEZI</name>
<feature type="compositionally biased region" description="Polar residues" evidence="1">
    <location>
        <begin position="103"/>
        <end position="120"/>
    </location>
</feature>
<reference evidence="2" key="2">
    <citation type="submission" date="2023-06" db="EMBL/GenBank/DDBJ databases">
        <authorList>
            <consortium name="Lawrence Berkeley National Laboratory"/>
            <person name="Haridas S."/>
            <person name="Hensen N."/>
            <person name="Bonometti L."/>
            <person name="Westerberg I."/>
            <person name="Brannstrom I.O."/>
            <person name="Guillou S."/>
            <person name="Cros-Aarteil S."/>
            <person name="Calhoun S."/>
            <person name="Kuo A."/>
            <person name="Mondo S."/>
            <person name="Pangilinan J."/>
            <person name="Riley R."/>
            <person name="Labutti K."/>
            <person name="Andreopoulos B."/>
            <person name="Lipzen A."/>
            <person name="Chen C."/>
            <person name="Yanf M."/>
            <person name="Daum C."/>
            <person name="Ng V."/>
            <person name="Clum A."/>
            <person name="Steindorff A."/>
            <person name="Ohm R."/>
            <person name="Martin F."/>
            <person name="Silar P."/>
            <person name="Natvig D."/>
            <person name="Lalanne C."/>
            <person name="Gautier V."/>
            <person name="Ament-Velasquez S.L."/>
            <person name="Kruys A."/>
            <person name="Hutchinson M.I."/>
            <person name="Powell A.J."/>
            <person name="Barry K."/>
            <person name="Miller A.N."/>
            <person name="Grigoriev I.V."/>
            <person name="Debuchy R."/>
            <person name="Gladieux P."/>
            <person name="Thoren M.H."/>
            <person name="Johannesson H."/>
        </authorList>
    </citation>
    <scope>NUCLEOTIDE SEQUENCE</scope>
    <source>
        <strain evidence="2">CBS 314.62</strain>
    </source>
</reference>
<evidence type="ECO:0000313" key="3">
    <source>
        <dbReference type="Proteomes" id="UP001270362"/>
    </source>
</evidence>
<comment type="caution">
    <text evidence="2">The sequence shown here is derived from an EMBL/GenBank/DDBJ whole genome shotgun (WGS) entry which is preliminary data.</text>
</comment>
<accession>A0AAE0XJQ6</accession>